<protein>
    <submittedName>
        <fullName evidence="1">Uncharacterized protein</fullName>
    </submittedName>
</protein>
<reference evidence="1" key="1">
    <citation type="submission" date="2020-05" db="EMBL/GenBank/DDBJ databases">
        <authorList>
            <person name="Chiriac C."/>
            <person name="Salcher M."/>
            <person name="Ghai R."/>
            <person name="Kavagutti S V."/>
        </authorList>
    </citation>
    <scope>NUCLEOTIDE SEQUENCE</scope>
</reference>
<organism evidence="1">
    <name type="scientific">uncultured Caudovirales phage</name>
    <dbReference type="NCBI Taxonomy" id="2100421"/>
    <lineage>
        <taxon>Viruses</taxon>
        <taxon>Duplodnaviria</taxon>
        <taxon>Heunggongvirae</taxon>
        <taxon>Uroviricota</taxon>
        <taxon>Caudoviricetes</taxon>
        <taxon>Peduoviridae</taxon>
        <taxon>Maltschvirus</taxon>
        <taxon>Maltschvirus maltsch</taxon>
    </lineage>
</organism>
<dbReference type="EMBL" id="LR797193">
    <property type="protein sequence ID" value="CAB4193329.1"/>
    <property type="molecule type" value="Genomic_DNA"/>
</dbReference>
<accession>A0A6J5R8N7</accession>
<sequence length="67" mass="7780">MSNPRTTNGPKEGEPGDFIIVTLTDILPPQIFTALVMDDGYFDDDLYDEIENARREYRRDRLRDDGE</sequence>
<gene>
    <name evidence="1" type="ORF">UFOVP1246_80</name>
</gene>
<proteinExistence type="predicted"/>
<evidence type="ECO:0000313" key="1">
    <source>
        <dbReference type="EMBL" id="CAB4193329.1"/>
    </source>
</evidence>
<name>A0A6J5R8N7_9CAUD</name>